<proteinExistence type="predicted"/>
<dbReference type="GeneID" id="37119070"/>
<comment type="caution">
    <text evidence="1">The sequence shown here is derived from an EMBL/GenBank/DDBJ whole genome shotgun (WGS) entry which is preliminary data.</text>
</comment>
<keyword evidence="2" id="KW-1185">Reference proteome</keyword>
<sequence>MKVVFQYLQTKQVQGVHVMIGALMETLFSPFFGMYDSTTVSLSYWGTGDEVWESTTYGNAADFVASVALDPTAVGSWVIGSVKQIAQIYEDVYGERPILTKLGSLDDLDGLIQERRQKDPPNVMSYLVLSYNYYCMNGQTAVLPETEKPALFEIRRESFEVFFRQQKKESIPTAIARVGTSLCL</sequence>
<dbReference type="EMBL" id="MSFK01000002">
    <property type="protein sequence ID" value="PWY96062.1"/>
    <property type="molecule type" value="Genomic_DNA"/>
</dbReference>
<dbReference type="RefSeq" id="XP_025472823.1">
    <property type="nucleotide sequence ID" value="XM_025616927.1"/>
</dbReference>
<organism evidence="1 2">
    <name type="scientific">Aspergillus sclerotioniger CBS 115572</name>
    <dbReference type="NCBI Taxonomy" id="1450535"/>
    <lineage>
        <taxon>Eukaryota</taxon>
        <taxon>Fungi</taxon>
        <taxon>Dikarya</taxon>
        <taxon>Ascomycota</taxon>
        <taxon>Pezizomycotina</taxon>
        <taxon>Eurotiomycetes</taxon>
        <taxon>Eurotiomycetidae</taxon>
        <taxon>Eurotiales</taxon>
        <taxon>Aspergillaceae</taxon>
        <taxon>Aspergillus</taxon>
        <taxon>Aspergillus subgen. Circumdati</taxon>
    </lineage>
</organism>
<evidence type="ECO:0000313" key="1">
    <source>
        <dbReference type="EMBL" id="PWY96062.1"/>
    </source>
</evidence>
<gene>
    <name evidence="1" type="ORF">BO94DRAFT_620372</name>
</gene>
<accession>A0A317XE78</accession>
<evidence type="ECO:0008006" key="3">
    <source>
        <dbReference type="Google" id="ProtNLM"/>
    </source>
</evidence>
<evidence type="ECO:0000313" key="2">
    <source>
        <dbReference type="Proteomes" id="UP000246702"/>
    </source>
</evidence>
<dbReference type="Proteomes" id="UP000246702">
    <property type="component" value="Unassembled WGS sequence"/>
</dbReference>
<name>A0A317XE78_9EURO</name>
<reference evidence="1 2" key="1">
    <citation type="submission" date="2016-12" db="EMBL/GenBank/DDBJ databases">
        <title>The genomes of Aspergillus section Nigri reveals drivers in fungal speciation.</title>
        <authorList>
            <consortium name="DOE Joint Genome Institute"/>
            <person name="Vesth T.C."/>
            <person name="Nybo J."/>
            <person name="Theobald S."/>
            <person name="Brandl J."/>
            <person name="Frisvad J.C."/>
            <person name="Nielsen K.F."/>
            <person name="Lyhne E.K."/>
            <person name="Kogle M.E."/>
            <person name="Kuo A."/>
            <person name="Riley R."/>
            <person name="Clum A."/>
            <person name="Nolan M."/>
            <person name="Lipzen A."/>
            <person name="Salamov A."/>
            <person name="Henrissat B."/>
            <person name="Wiebenga A."/>
            <person name="De Vries R.P."/>
            <person name="Grigoriev I.V."/>
            <person name="Mortensen U.H."/>
            <person name="Andersen M.R."/>
            <person name="Baker S.E."/>
        </authorList>
    </citation>
    <scope>NUCLEOTIDE SEQUENCE [LARGE SCALE GENOMIC DNA]</scope>
    <source>
        <strain evidence="1 2">CBS 115572</strain>
    </source>
</reference>
<dbReference type="STRING" id="1450535.A0A317XE78"/>
<protein>
    <recommendedName>
        <fullName evidence="3">NmrA-like domain-containing protein</fullName>
    </recommendedName>
</protein>
<dbReference type="OrthoDB" id="419598at2759"/>
<dbReference type="AlphaFoldDB" id="A0A317XE78"/>